<accession>A0A9D3ZT51</accession>
<name>A0A9D3ZT51_9ROSI</name>
<protein>
    <submittedName>
        <fullName evidence="1">Uncharacterized protein</fullName>
    </submittedName>
</protein>
<dbReference type="EMBL" id="JAIQCV010000009">
    <property type="protein sequence ID" value="KAH1064493.1"/>
    <property type="molecule type" value="Genomic_DNA"/>
</dbReference>
<dbReference type="Proteomes" id="UP000828251">
    <property type="component" value="Unassembled WGS sequence"/>
</dbReference>
<dbReference type="AlphaFoldDB" id="A0A9D3ZT51"/>
<evidence type="ECO:0000313" key="1">
    <source>
        <dbReference type="EMBL" id="KAH1064493.1"/>
    </source>
</evidence>
<evidence type="ECO:0000313" key="2">
    <source>
        <dbReference type="Proteomes" id="UP000828251"/>
    </source>
</evidence>
<proteinExistence type="predicted"/>
<dbReference type="OrthoDB" id="1435853at2759"/>
<reference evidence="1 2" key="1">
    <citation type="journal article" date="2021" name="Plant Biotechnol. J.">
        <title>Multi-omics assisted identification of the key and species-specific regulatory components of drought-tolerant mechanisms in Gossypium stocksii.</title>
        <authorList>
            <person name="Yu D."/>
            <person name="Ke L."/>
            <person name="Zhang D."/>
            <person name="Wu Y."/>
            <person name="Sun Y."/>
            <person name="Mei J."/>
            <person name="Sun J."/>
            <person name="Sun Y."/>
        </authorList>
    </citation>
    <scope>NUCLEOTIDE SEQUENCE [LARGE SCALE GENOMIC DNA]</scope>
    <source>
        <strain evidence="2">cv. E1</strain>
        <tissue evidence="1">Leaf</tissue>
    </source>
</reference>
<keyword evidence="2" id="KW-1185">Reference proteome</keyword>
<gene>
    <name evidence="1" type="ORF">J1N35_029480</name>
</gene>
<organism evidence="1 2">
    <name type="scientific">Gossypium stocksii</name>
    <dbReference type="NCBI Taxonomy" id="47602"/>
    <lineage>
        <taxon>Eukaryota</taxon>
        <taxon>Viridiplantae</taxon>
        <taxon>Streptophyta</taxon>
        <taxon>Embryophyta</taxon>
        <taxon>Tracheophyta</taxon>
        <taxon>Spermatophyta</taxon>
        <taxon>Magnoliopsida</taxon>
        <taxon>eudicotyledons</taxon>
        <taxon>Gunneridae</taxon>
        <taxon>Pentapetalae</taxon>
        <taxon>rosids</taxon>
        <taxon>malvids</taxon>
        <taxon>Malvales</taxon>
        <taxon>Malvaceae</taxon>
        <taxon>Malvoideae</taxon>
        <taxon>Gossypium</taxon>
    </lineage>
</organism>
<sequence length="213" mass="23282">MEGLRDKTKGLDRDLLVDRPTIRSVSWKDLLVGNSNPDSRRLVAPFGANADEDLDLLEGHIKKSLVNGIPSIEFSEKIQHILIKDMGTIVVLKLLGRQLEKLGRVTVGSLGPNGDIALMSKVGRKRYMAVKVGGSHQAQLHADVVGDVTAVRDGVSLISAIRSTATHFNPAFKGPVEFAILVLKGGLDLGKHIAVVFKENKNQFFVIRQMESR</sequence>
<comment type="caution">
    <text evidence="1">The sequence shown here is derived from an EMBL/GenBank/DDBJ whole genome shotgun (WGS) entry which is preliminary data.</text>
</comment>